<reference evidence="2" key="1">
    <citation type="submission" date="2022-08" db="EMBL/GenBank/DDBJ databases">
        <title>Novel sulphate-reducing endosymbionts in the free-living metamonad Anaeramoeba.</title>
        <authorList>
            <person name="Jerlstrom-Hultqvist J."/>
            <person name="Cepicka I."/>
            <person name="Gallot-Lavallee L."/>
            <person name="Salas-Leiva D."/>
            <person name="Curtis B.A."/>
            <person name="Zahonova K."/>
            <person name="Pipaliya S."/>
            <person name="Dacks J."/>
            <person name="Roger A.J."/>
        </authorList>
    </citation>
    <scope>NUCLEOTIDE SEQUENCE</scope>
    <source>
        <strain evidence="2">Busselton2</strain>
    </source>
</reference>
<protein>
    <submittedName>
        <fullName evidence="2">Uncharacterized protein</fullName>
    </submittedName>
</protein>
<evidence type="ECO:0000256" key="1">
    <source>
        <dbReference type="SAM" id="MobiDB-lite"/>
    </source>
</evidence>
<name>A0AAV7YAR9_9EUKA</name>
<feature type="region of interest" description="Disordered" evidence="1">
    <location>
        <begin position="1"/>
        <end position="25"/>
    </location>
</feature>
<comment type="caution">
    <text evidence="2">The sequence shown here is derived from an EMBL/GenBank/DDBJ whole genome shotgun (WGS) entry which is preliminary data.</text>
</comment>
<organism evidence="2 3">
    <name type="scientific">Anaeramoeba flamelloides</name>
    <dbReference type="NCBI Taxonomy" id="1746091"/>
    <lineage>
        <taxon>Eukaryota</taxon>
        <taxon>Metamonada</taxon>
        <taxon>Anaeramoebidae</taxon>
        <taxon>Anaeramoeba</taxon>
    </lineage>
</organism>
<evidence type="ECO:0000313" key="3">
    <source>
        <dbReference type="Proteomes" id="UP001146793"/>
    </source>
</evidence>
<gene>
    <name evidence="2" type="ORF">M0812_28164</name>
</gene>
<dbReference type="AlphaFoldDB" id="A0AAV7YAR9"/>
<proteinExistence type="predicted"/>
<accession>A0AAV7YAR9</accession>
<sequence length="85" mass="9849">MSRFDPKTNRSQLSNKNIPKNKLLKKNKLSGIGRVDSADFFSDPKMNKAMKESNMKLNYKQEPTEKKKELPSKLHNSLKVQLEND</sequence>
<dbReference type="EMBL" id="JANTQA010000070">
    <property type="protein sequence ID" value="KAJ3425719.1"/>
    <property type="molecule type" value="Genomic_DNA"/>
</dbReference>
<dbReference type="Proteomes" id="UP001146793">
    <property type="component" value="Unassembled WGS sequence"/>
</dbReference>
<feature type="compositionally biased region" description="Basic and acidic residues" evidence="1">
    <location>
        <begin position="62"/>
        <end position="72"/>
    </location>
</feature>
<feature type="region of interest" description="Disordered" evidence="1">
    <location>
        <begin position="52"/>
        <end position="85"/>
    </location>
</feature>
<evidence type="ECO:0000313" key="2">
    <source>
        <dbReference type="EMBL" id="KAJ3425719.1"/>
    </source>
</evidence>